<proteinExistence type="predicted"/>
<keyword evidence="1" id="KW-1185">Reference proteome</keyword>
<sequence>MPTNLQSNATYAQQLIKVQCTTTFPFFLSFTRMLKARLDNCNSYSSHERHWSTIGNLILRFK</sequence>
<protein>
    <submittedName>
        <fullName evidence="2">Uncharacterized protein</fullName>
    </submittedName>
</protein>
<organism evidence="1 2">
    <name type="scientific">Romanomermis culicivorax</name>
    <name type="common">Nematode worm</name>
    <dbReference type="NCBI Taxonomy" id="13658"/>
    <lineage>
        <taxon>Eukaryota</taxon>
        <taxon>Metazoa</taxon>
        <taxon>Ecdysozoa</taxon>
        <taxon>Nematoda</taxon>
        <taxon>Enoplea</taxon>
        <taxon>Dorylaimia</taxon>
        <taxon>Mermithida</taxon>
        <taxon>Mermithoidea</taxon>
        <taxon>Mermithidae</taxon>
        <taxon>Romanomermis</taxon>
    </lineage>
</organism>
<accession>A0A915J485</accession>
<reference evidence="2" key="1">
    <citation type="submission" date="2022-11" db="UniProtKB">
        <authorList>
            <consortium name="WormBaseParasite"/>
        </authorList>
    </citation>
    <scope>IDENTIFICATION</scope>
</reference>
<evidence type="ECO:0000313" key="1">
    <source>
        <dbReference type="Proteomes" id="UP000887565"/>
    </source>
</evidence>
<dbReference type="WBParaSite" id="nRc.2.0.1.t20638-RA">
    <property type="protein sequence ID" value="nRc.2.0.1.t20638-RA"/>
    <property type="gene ID" value="nRc.2.0.1.g20638"/>
</dbReference>
<dbReference type="AlphaFoldDB" id="A0A915J485"/>
<evidence type="ECO:0000313" key="2">
    <source>
        <dbReference type="WBParaSite" id="nRc.2.0.1.t20638-RA"/>
    </source>
</evidence>
<name>A0A915J485_ROMCU</name>
<dbReference type="Proteomes" id="UP000887565">
    <property type="component" value="Unplaced"/>
</dbReference>